<feature type="region of interest" description="Disordered" evidence="1">
    <location>
        <begin position="1"/>
        <end position="20"/>
    </location>
</feature>
<organism evidence="3 4">
    <name type="scientific">Akkermansia muciniphila</name>
    <dbReference type="NCBI Taxonomy" id="239935"/>
    <lineage>
        <taxon>Bacteria</taxon>
        <taxon>Pseudomonadati</taxon>
        <taxon>Verrucomicrobiota</taxon>
        <taxon>Verrucomicrobiia</taxon>
        <taxon>Verrucomicrobiales</taxon>
        <taxon>Akkermansiaceae</taxon>
        <taxon>Akkermansia</taxon>
    </lineage>
</organism>
<keyword evidence="2" id="KW-1133">Transmembrane helix</keyword>
<feature type="transmembrane region" description="Helical" evidence="2">
    <location>
        <begin position="42"/>
        <end position="62"/>
    </location>
</feature>
<dbReference type="Proteomes" id="UP000236000">
    <property type="component" value="Unassembled WGS sequence"/>
</dbReference>
<comment type="caution">
    <text evidence="3">The sequence shown here is derived from an EMBL/GenBank/DDBJ whole genome shotgun (WGS) entry which is preliminary data.</text>
</comment>
<dbReference type="AlphaFoldDB" id="A0A2N8HBL1"/>
<accession>A0A2N8HBL1</accession>
<reference evidence="3 4" key="1">
    <citation type="journal article" date="2017" name="BMC Genomics">
        <title>Genome sequencing of 39 Akkermansia muciniphila isolates reveals its population structure, genomic and functional diverisity, and global distribution in mammalian gut microbiotas.</title>
        <authorList>
            <person name="Guo X."/>
            <person name="Li S."/>
            <person name="Zhang J."/>
            <person name="Wu F."/>
            <person name="Li X."/>
            <person name="Wu D."/>
            <person name="Zhang M."/>
            <person name="Ou Z."/>
            <person name="Jie Z."/>
            <person name="Yan Q."/>
            <person name="Li P."/>
            <person name="Yi J."/>
            <person name="Peng Y."/>
        </authorList>
    </citation>
    <scope>NUCLEOTIDE SEQUENCE [LARGE SCALE GENOMIC DNA]</scope>
    <source>
        <strain evidence="3 4">GP24</strain>
    </source>
</reference>
<evidence type="ECO:0000313" key="4">
    <source>
        <dbReference type="Proteomes" id="UP000236000"/>
    </source>
</evidence>
<keyword evidence="2" id="KW-0812">Transmembrane</keyword>
<evidence type="ECO:0000313" key="3">
    <source>
        <dbReference type="EMBL" id="PNC17235.1"/>
    </source>
</evidence>
<sequence length="184" mass="20257">MPEPDLHSSASTPGPVQPGLGVEDIRHIPVRERELRFTRNRAGAILAASGCLLAVIAAFLQLTGHDTITPYLPAPLWAMQAAALGPAVLCLYLGIRCLKYAAVIVTPLGVEILPFLRPRRTMRWYLWQQMDSVDRKGRHLNLHLADGPAVSISLRCMTPASRDLLVHAVRQRVKALQCSHYGKA</sequence>
<evidence type="ECO:0000256" key="1">
    <source>
        <dbReference type="SAM" id="MobiDB-lite"/>
    </source>
</evidence>
<dbReference type="OrthoDB" id="199663at2"/>
<name>A0A2N8HBL1_9BACT</name>
<evidence type="ECO:0000256" key="2">
    <source>
        <dbReference type="SAM" id="Phobius"/>
    </source>
</evidence>
<dbReference type="RefSeq" id="WP_102715591.1">
    <property type="nucleotide sequence ID" value="NZ_PJKA01000013.1"/>
</dbReference>
<protein>
    <submittedName>
        <fullName evidence="3">Uncharacterized protein</fullName>
    </submittedName>
</protein>
<gene>
    <name evidence="3" type="ORF">CXU22_11490</name>
</gene>
<keyword evidence="2" id="KW-0472">Membrane</keyword>
<feature type="transmembrane region" description="Helical" evidence="2">
    <location>
        <begin position="74"/>
        <end position="95"/>
    </location>
</feature>
<dbReference type="EMBL" id="PJKA01000013">
    <property type="protein sequence ID" value="PNC17235.1"/>
    <property type="molecule type" value="Genomic_DNA"/>
</dbReference>
<proteinExistence type="predicted"/>